<evidence type="ECO:0000313" key="1">
    <source>
        <dbReference type="EMBL" id="KAK9052509.1"/>
    </source>
</evidence>
<proteinExistence type="predicted"/>
<dbReference type="PANTHER" id="PTHR33696:SF3">
    <property type="entry name" value="FLZ-TYPE DOMAIN-CONTAINING PROTEIN"/>
    <property type="match status" value="1"/>
</dbReference>
<dbReference type="PANTHER" id="PTHR33696">
    <property type="entry name" value="T22J18.15-RELATED"/>
    <property type="match status" value="1"/>
</dbReference>
<dbReference type="AlphaFoldDB" id="A0AAP0CFT7"/>
<organism evidence="1 2">
    <name type="scientific">Deinandra increscens subsp. villosa</name>
    <dbReference type="NCBI Taxonomy" id="3103831"/>
    <lineage>
        <taxon>Eukaryota</taxon>
        <taxon>Viridiplantae</taxon>
        <taxon>Streptophyta</taxon>
        <taxon>Embryophyta</taxon>
        <taxon>Tracheophyta</taxon>
        <taxon>Spermatophyta</taxon>
        <taxon>Magnoliopsida</taxon>
        <taxon>eudicotyledons</taxon>
        <taxon>Gunneridae</taxon>
        <taxon>Pentapetalae</taxon>
        <taxon>asterids</taxon>
        <taxon>campanulids</taxon>
        <taxon>Asterales</taxon>
        <taxon>Asteraceae</taxon>
        <taxon>Asteroideae</taxon>
        <taxon>Heliantheae alliance</taxon>
        <taxon>Madieae</taxon>
        <taxon>Madiinae</taxon>
        <taxon>Deinandra</taxon>
    </lineage>
</organism>
<dbReference type="EMBL" id="JBCNJP010000027">
    <property type="protein sequence ID" value="KAK9052509.1"/>
    <property type="molecule type" value="Genomic_DNA"/>
</dbReference>
<name>A0AAP0CFT7_9ASTR</name>
<keyword evidence="2" id="KW-1185">Reference proteome</keyword>
<gene>
    <name evidence="1" type="ORF">SSX86_029138</name>
</gene>
<sequence length="132" mass="14877">MSHKKTNSMVHIPFSWEKIPGVPKLMTSPLVPPVRVLAPEVRRKTAIPLPPGFFGQPVRSVSKRTVLREEDPFLVAMKECTKDCDKCKGKGEVKKRFEMSIRISKIKSSLFSCKHSFDVEVGNLSLPPFRIG</sequence>
<evidence type="ECO:0000313" key="2">
    <source>
        <dbReference type="Proteomes" id="UP001408789"/>
    </source>
</evidence>
<comment type="caution">
    <text evidence="1">The sequence shown here is derived from an EMBL/GenBank/DDBJ whole genome shotgun (WGS) entry which is preliminary data.</text>
</comment>
<protein>
    <submittedName>
        <fullName evidence="1">Uncharacterized protein</fullName>
    </submittedName>
</protein>
<dbReference type="Proteomes" id="UP001408789">
    <property type="component" value="Unassembled WGS sequence"/>
</dbReference>
<reference evidence="1 2" key="1">
    <citation type="submission" date="2024-04" db="EMBL/GenBank/DDBJ databases">
        <title>The reference genome of an endangered Asteraceae, Deinandra increscens subsp. villosa, native to the Central Coast of California.</title>
        <authorList>
            <person name="Guilliams M."/>
            <person name="Hasenstab-Lehman K."/>
            <person name="Meyer R."/>
            <person name="Mcevoy S."/>
        </authorList>
    </citation>
    <scope>NUCLEOTIDE SEQUENCE [LARGE SCALE GENOMIC DNA]</scope>
    <source>
        <tissue evidence="1">Leaf</tissue>
    </source>
</reference>
<accession>A0AAP0CFT7</accession>